<dbReference type="EMBL" id="FXZG01000041">
    <property type="protein sequence ID" value="SMY02857.1"/>
    <property type="molecule type" value="Genomic_DNA"/>
</dbReference>
<gene>
    <name evidence="3" type="ORF">BAUR920_03574</name>
</gene>
<feature type="region of interest" description="Disordered" evidence="1">
    <location>
        <begin position="226"/>
        <end position="245"/>
    </location>
</feature>
<dbReference type="Proteomes" id="UP000234289">
    <property type="component" value="Unassembled WGS sequence"/>
</dbReference>
<evidence type="ECO:0000256" key="2">
    <source>
        <dbReference type="SAM" id="Phobius"/>
    </source>
</evidence>
<keyword evidence="2" id="KW-0472">Membrane</keyword>
<name>A0A2H1KT04_BREAU</name>
<feature type="region of interest" description="Disordered" evidence="1">
    <location>
        <begin position="64"/>
        <end position="115"/>
    </location>
</feature>
<keyword evidence="2" id="KW-0812">Transmembrane</keyword>
<organism evidence="3 4">
    <name type="scientific">Brevibacterium aurantiacum</name>
    <dbReference type="NCBI Taxonomy" id="273384"/>
    <lineage>
        <taxon>Bacteria</taxon>
        <taxon>Bacillati</taxon>
        <taxon>Actinomycetota</taxon>
        <taxon>Actinomycetes</taxon>
        <taxon>Micrococcales</taxon>
        <taxon>Brevibacteriaceae</taxon>
        <taxon>Brevibacterium</taxon>
    </lineage>
</organism>
<dbReference type="AlphaFoldDB" id="A0A2H1KT04"/>
<evidence type="ECO:0000256" key="1">
    <source>
        <dbReference type="SAM" id="MobiDB-lite"/>
    </source>
</evidence>
<feature type="transmembrane region" description="Helical" evidence="2">
    <location>
        <begin position="36"/>
        <end position="58"/>
    </location>
</feature>
<feature type="compositionally biased region" description="Low complexity" evidence="1">
    <location>
        <begin position="96"/>
        <end position="111"/>
    </location>
</feature>
<proteinExistence type="predicted"/>
<accession>A0A2H1KT04</accession>
<feature type="region of interest" description="Disordered" evidence="1">
    <location>
        <begin position="1"/>
        <end position="29"/>
    </location>
</feature>
<protein>
    <submittedName>
        <fullName evidence="3">Uncharacterized protein</fullName>
    </submittedName>
</protein>
<keyword evidence="2" id="KW-1133">Transmembrane helix</keyword>
<evidence type="ECO:0000313" key="4">
    <source>
        <dbReference type="Proteomes" id="UP000234289"/>
    </source>
</evidence>
<sequence>MSKHPDFAHLPAPSGQFPPPQKQPSPQRSLGRIGKIAIIAVAAIVTLGAGVGIGFFVFTQNDDAPSVASPSKSSEENQKSNGETPADEKLIEEDATTAPTEEAGPPEITGECPDGDIEIYKGATQQHSVKICASGIAVGEYSYIGGTDDTGYIVLPATYHPASSENYPAGFWAENGVTTYAALQNRLYVERGDEIGHTVLVDEVWETGNMGNIGTNEDVDGPVCAQPGYDPDLNDGAPACPELAR</sequence>
<evidence type="ECO:0000313" key="3">
    <source>
        <dbReference type="EMBL" id="SMY02857.1"/>
    </source>
</evidence>
<reference evidence="4" key="1">
    <citation type="submission" date="2017-03" db="EMBL/GenBank/DDBJ databases">
        <authorList>
            <person name="Monnet C."/>
        </authorList>
    </citation>
    <scope>NUCLEOTIDE SEQUENCE [LARGE SCALE GENOMIC DNA]</scope>
    <source>
        <strain evidence="4">CNRZ 920</strain>
    </source>
</reference>
<dbReference type="RefSeq" id="WP_101639606.1">
    <property type="nucleotide sequence ID" value="NZ_FXZG01000041.1"/>
</dbReference>